<feature type="region of interest" description="Disordered" evidence="1">
    <location>
        <begin position="315"/>
        <end position="346"/>
    </location>
</feature>
<feature type="compositionally biased region" description="Low complexity" evidence="1">
    <location>
        <begin position="328"/>
        <end position="346"/>
    </location>
</feature>
<feature type="transmembrane region" description="Helical" evidence="2">
    <location>
        <begin position="159"/>
        <end position="181"/>
    </location>
</feature>
<reference evidence="4 5" key="1">
    <citation type="submission" date="2020-02" db="EMBL/GenBank/DDBJ databases">
        <title>Draft genome sequence of Limisphaera ngatamarikiensis NGM72.4T, a thermophilic Verrucomicrobia grouped in subdivision 3.</title>
        <authorList>
            <person name="Carere C.R."/>
            <person name="Steen J."/>
            <person name="Hugenholtz P."/>
            <person name="Stott M.B."/>
        </authorList>
    </citation>
    <scope>NUCLEOTIDE SEQUENCE [LARGE SCALE GENOMIC DNA]</scope>
    <source>
        <strain evidence="4 5">NGM72.4</strain>
    </source>
</reference>
<dbReference type="Proteomes" id="UP000477311">
    <property type="component" value="Unassembled WGS sequence"/>
</dbReference>
<comment type="caution">
    <text evidence="4">The sequence shown here is derived from an EMBL/GenBank/DDBJ whole genome shotgun (WGS) entry which is preliminary data.</text>
</comment>
<dbReference type="AlphaFoldDB" id="A0A6M1RWJ0"/>
<dbReference type="EMBL" id="JAAKYA010000072">
    <property type="protein sequence ID" value="NGO39811.1"/>
    <property type="molecule type" value="Genomic_DNA"/>
</dbReference>
<evidence type="ECO:0000313" key="5">
    <source>
        <dbReference type="Proteomes" id="UP000477311"/>
    </source>
</evidence>
<dbReference type="Gene3D" id="2.130.10.10">
    <property type="entry name" value="YVTN repeat-like/Quinoprotein amine dehydrogenase"/>
    <property type="match status" value="1"/>
</dbReference>
<dbReference type="Pfam" id="PF13360">
    <property type="entry name" value="PQQ_2"/>
    <property type="match status" value="2"/>
</dbReference>
<evidence type="ECO:0000256" key="2">
    <source>
        <dbReference type="SAM" id="Phobius"/>
    </source>
</evidence>
<organism evidence="4 5">
    <name type="scientific">Limisphaera ngatamarikiensis</name>
    <dbReference type="NCBI Taxonomy" id="1324935"/>
    <lineage>
        <taxon>Bacteria</taxon>
        <taxon>Pseudomonadati</taxon>
        <taxon>Verrucomicrobiota</taxon>
        <taxon>Verrucomicrobiia</taxon>
        <taxon>Limisphaerales</taxon>
        <taxon>Limisphaeraceae</taxon>
        <taxon>Limisphaera</taxon>
    </lineage>
</organism>
<keyword evidence="2" id="KW-0812">Transmembrane</keyword>
<dbReference type="InterPro" id="IPR000315">
    <property type="entry name" value="Znf_B-box"/>
</dbReference>
<evidence type="ECO:0000313" key="4">
    <source>
        <dbReference type="EMBL" id="NGO39811.1"/>
    </source>
</evidence>
<gene>
    <name evidence="4" type="ORF">G4L39_10455</name>
</gene>
<dbReference type="InterPro" id="IPR002372">
    <property type="entry name" value="PQQ_rpt_dom"/>
</dbReference>
<dbReference type="PROSITE" id="PS50119">
    <property type="entry name" value="ZF_BBOX"/>
    <property type="match status" value="1"/>
</dbReference>
<keyword evidence="5" id="KW-1185">Reference proteome</keyword>
<dbReference type="GO" id="GO:0008270">
    <property type="term" value="F:zinc ion binding"/>
    <property type="evidence" value="ECO:0007669"/>
    <property type="project" value="InterPro"/>
</dbReference>
<proteinExistence type="predicted"/>
<dbReference type="SUPFAM" id="SSF57845">
    <property type="entry name" value="B-box zinc-binding domain"/>
    <property type="match status" value="1"/>
</dbReference>
<dbReference type="InterPro" id="IPR015943">
    <property type="entry name" value="WD40/YVTN_repeat-like_dom_sf"/>
</dbReference>
<protein>
    <submittedName>
        <fullName evidence="4">PQQ-binding-like beta-propeller repeat protein</fullName>
    </submittedName>
</protein>
<keyword evidence="2" id="KW-1133">Transmembrane helix</keyword>
<feature type="domain" description="B box-type" evidence="3">
    <location>
        <begin position="91"/>
        <end position="123"/>
    </location>
</feature>
<evidence type="ECO:0000256" key="1">
    <source>
        <dbReference type="SAM" id="MobiDB-lite"/>
    </source>
</evidence>
<sequence>MTRTIKVECQCGARFAFDVEPVEGRMPVAVFCPVCGADATERANQVLAETEAAAGATANATAGGSDVRLRVHRREESAQPGQGSARLTGDVAGERCPQHPDEVAVERCRVCGRPICRRCMELHGYTCSVLCRGRAERDGLDLPVYEGQLRLRQARRRRLARWIGWMTAAALVTGLAYTGWWKWLGSKPRLIWSSPLPKDAATGWELAEPAHLLGWTPRELTLRQLPEGRVVWRVPLETRPENDLPRLVSVRPWLVWLIGDRLEARDPASGEIRWSLNLPNPVNQVDWDGQALVAVSEGPAGTAVVTRVDLESGSSWRESVPPRPVPVARPGVTPGGTTSSPGRVPTAADAGRWIEEEETRTAPLPPPQRLFLPAGTGVAEFQWWMIERRIVEREGLRPRQGRSPLEDEQMTAGRSWESVRQALNEIERIRSGGVVREDQSRYGVRLWRRGQPTAEVWSGEVVGRPWFIPLRTVDVVWAGTQLTVLDRQNRVRWTASLAYPAPEELLEGASPGRANRPCLELGDRLVVFDRGMITCFELATGQVVWRLPSVGTRRVVANPAGSTLYVATTTATVEDLKHPLEARLWERARPLILRVDAASGREVWRQVGLANECYLSDSLLYAWWLARGMSGEQNLLHLYRLDPANGRPLWHRYEERWPRRLLFQGRHLLLQWEDTVEVYEFRRP</sequence>
<evidence type="ECO:0000259" key="3">
    <source>
        <dbReference type="PROSITE" id="PS50119"/>
    </source>
</evidence>
<accession>A0A6M1RWJ0</accession>
<keyword evidence="2" id="KW-0472">Membrane</keyword>
<dbReference type="SUPFAM" id="SSF50998">
    <property type="entry name" value="Quinoprotein alcohol dehydrogenase-like"/>
    <property type="match status" value="1"/>
</dbReference>
<name>A0A6M1RWJ0_9BACT</name>
<dbReference type="InterPro" id="IPR011047">
    <property type="entry name" value="Quinoprotein_ADH-like_sf"/>
</dbReference>
<dbReference type="RefSeq" id="WP_165108051.1">
    <property type="nucleotide sequence ID" value="NZ_JAAKYA010000072.1"/>
</dbReference>